<organism evidence="2">
    <name type="scientific">Anopheles coluzzii</name>
    <name type="common">African malaria mosquito</name>
    <dbReference type="NCBI Taxonomy" id="1518534"/>
    <lineage>
        <taxon>Eukaryota</taxon>
        <taxon>Metazoa</taxon>
        <taxon>Ecdysozoa</taxon>
        <taxon>Arthropoda</taxon>
        <taxon>Hexapoda</taxon>
        <taxon>Insecta</taxon>
        <taxon>Pterygota</taxon>
        <taxon>Neoptera</taxon>
        <taxon>Endopterygota</taxon>
        <taxon>Diptera</taxon>
        <taxon>Nematocera</taxon>
        <taxon>Culicoidea</taxon>
        <taxon>Culicidae</taxon>
        <taxon>Anophelinae</taxon>
        <taxon>Anopheles</taxon>
    </lineage>
</organism>
<dbReference type="AlphaFoldDB" id="A0A8W7PY05"/>
<name>A0A8W7PY05_ANOCL</name>
<dbReference type="GO" id="GO:0005783">
    <property type="term" value="C:endoplasmic reticulum"/>
    <property type="evidence" value="ECO:0007669"/>
    <property type="project" value="InterPro"/>
</dbReference>
<reference evidence="2" key="1">
    <citation type="submission" date="2022-08" db="UniProtKB">
        <authorList>
            <consortium name="EnsemblMetazoa"/>
        </authorList>
    </citation>
    <scope>IDENTIFICATION</scope>
</reference>
<accession>A0A8W7PY05</accession>
<dbReference type="EnsemblMetazoa" id="ACOM038727-RA">
    <property type="protein sequence ID" value="ACOM038727-PA.1"/>
    <property type="gene ID" value="ACOM038727"/>
</dbReference>
<protein>
    <recommendedName>
        <fullName evidence="1">Prolyl 4-hydroxylase N-terminal domain-containing protein</fullName>
    </recommendedName>
</protein>
<dbReference type="Pfam" id="PF08336">
    <property type="entry name" value="P4Ha_N"/>
    <property type="match status" value="1"/>
</dbReference>
<evidence type="ECO:0000259" key="1">
    <source>
        <dbReference type="Pfam" id="PF08336"/>
    </source>
</evidence>
<dbReference type="VEuPathDB" id="VectorBase:ACON2_035585"/>
<dbReference type="Proteomes" id="UP000075882">
    <property type="component" value="Unassembled WGS sequence"/>
</dbReference>
<feature type="domain" description="Prolyl 4-hydroxylase N-terminal" evidence="1">
    <location>
        <begin position="107"/>
        <end position="139"/>
    </location>
</feature>
<evidence type="ECO:0000313" key="2">
    <source>
        <dbReference type="EnsemblMetazoa" id="ACOM038727-PA.1"/>
    </source>
</evidence>
<dbReference type="InterPro" id="IPR013547">
    <property type="entry name" value="P4H_N"/>
</dbReference>
<dbReference type="GO" id="GO:0004656">
    <property type="term" value="F:procollagen-proline 4-dioxygenase activity"/>
    <property type="evidence" value="ECO:0007669"/>
    <property type="project" value="InterPro"/>
</dbReference>
<sequence>MCYDRYQAEQPRWLPDAQETRKIGCENDPNQYTYARRTERATINARQRIAVHHMSTQLWPEQSSTAKSVNRMTPLGKMSSVWLTSVSVFLLLLLQQPPVDGELFTALADMEELLETEAVLITNLDNYVQAQEEKLMQLRQ</sequence>
<proteinExistence type="predicted"/>